<evidence type="ECO:0000256" key="1">
    <source>
        <dbReference type="SAM" id="MobiDB-lite"/>
    </source>
</evidence>
<evidence type="ECO:0000313" key="2">
    <source>
        <dbReference type="Ensembl" id="ENSTRUP00000026775.3"/>
    </source>
</evidence>
<organism evidence="2 3">
    <name type="scientific">Takifugu rubripes</name>
    <name type="common">Japanese pufferfish</name>
    <name type="synonym">Fugu rubripes</name>
    <dbReference type="NCBI Taxonomy" id="31033"/>
    <lineage>
        <taxon>Eukaryota</taxon>
        <taxon>Metazoa</taxon>
        <taxon>Chordata</taxon>
        <taxon>Craniata</taxon>
        <taxon>Vertebrata</taxon>
        <taxon>Euteleostomi</taxon>
        <taxon>Actinopterygii</taxon>
        <taxon>Neopterygii</taxon>
        <taxon>Teleostei</taxon>
        <taxon>Neoteleostei</taxon>
        <taxon>Acanthomorphata</taxon>
        <taxon>Eupercaria</taxon>
        <taxon>Tetraodontiformes</taxon>
        <taxon>Tetradontoidea</taxon>
        <taxon>Tetraodontidae</taxon>
        <taxon>Takifugu</taxon>
    </lineage>
</organism>
<dbReference type="PANTHER" id="PTHR39654">
    <property type="entry name" value="LEUCINE-RICH REPEAT-CONTAINING PROTEIN 75A-LIKE ISOFORM X1"/>
    <property type="match status" value="1"/>
</dbReference>
<dbReference type="KEGG" id="tru:101076192"/>
<keyword evidence="3" id="KW-1185">Reference proteome</keyword>
<dbReference type="PANTHER" id="PTHR39654:SF6">
    <property type="entry name" value="LEUCINE-RICH REPEAT-CONTAINING 75BB"/>
    <property type="match status" value="1"/>
</dbReference>
<evidence type="ECO:0000313" key="3">
    <source>
        <dbReference type="Proteomes" id="UP000005226"/>
    </source>
</evidence>
<dbReference type="CTD" id="100148888"/>
<dbReference type="Gene3D" id="3.80.10.10">
    <property type="entry name" value="Ribonuclease Inhibitor"/>
    <property type="match status" value="1"/>
</dbReference>
<gene>
    <name evidence="2" type="primary">lrrc75bb</name>
</gene>
<proteinExistence type="predicted"/>
<feature type="region of interest" description="Disordered" evidence="1">
    <location>
        <begin position="321"/>
        <end position="351"/>
    </location>
</feature>
<reference evidence="2" key="3">
    <citation type="submission" date="2025-09" db="UniProtKB">
        <authorList>
            <consortium name="Ensembl"/>
        </authorList>
    </citation>
    <scope>IDENTIFICATION</scope>
</reference>
<reference evidence="2 3" key="1">
    <citation type="journal article" date="2011" name="Genome Biol. Evol.">
        <title>Integration of the genetic map and genome assembly of fugu facilitates insights into distinct features of genome evolution in teleosts and mammals.</title>
        <authorList>
            <person name="Kai W."/>
            <person name="Kikuchi K."/>
            <person name="Tohari S."/>
            <person name="Chew A.K."/>
            <person name="Tay A."/>
            <person name="Fujiwara A."/>
            <person name="Hosoya S."/>
            <person name="Suetake H."/>
            <person name="Naruse K."/>
            <person name="Brenner S."/>
            <person name="Suzuki Y."/>
            <person name="Venkatesh B."/>
        </authorList>
    </citation>
    <scope>NUCLEOTIDE SEQUENCE [LARGE SCALE GENOMIC DNA]</scope>
</reference>
<dbReference type="OMA" id="QCPKRTD"/>
<dbReference type="Ensembl" id="ENSTRUT00000026883.3">
    <property type="protein sequence ID" value="ENSTRUP00000026775.3"/>
    <property type="gene ID" value="ENSTRUG00000010607.3"/>
</dbReference>
<dbReference type="SUPFAM" id="SSF52047">
    <property type="entry name" value="RNI-like"/>
    <property type="match status" value="1"/>
</dbReference>
<dbReference type="AlphaFoldDB" id="H2TQ18"/>
<reference evidence="2" key="2">
    <citation type="submission" date="2025-08" db="UniProtKB">
        <authorList>
            <consortium name="Ensembl"/>
        </authorList>
    </citation>
    <scope>IDENTIFICATION</scope>
</reference>
<dbReference type="InterPro" id="IPR032675">
    <property type="entry name" value="LRR_dom_sf"/>
</dbReference>
<dbReference type="eggNOG" id="ENOG502QRJY">
    <property type="taxonomic scope" value="Eukaryota"/>
</dbReference>
<dbReference type="GeneID" id="101076192"/>
<dbReference type="GeneTree" id="ENSGT00940000164235"/>
<protein>
    <submittedName>
        <fullName evidence="2">Leucine rich repeat containing 75Bb</fullName>
    </submittedName>
</protein>
<feature type="region of interest" description="Disordered" evidence="1">
    <location>
        <begin position="1"/>
        <end position="35"/>
    </location>
</feature>
<dbReference type="OrthoDB" id="9979103at2759"/>
<dbReference type="FunCoup" id="H2TQ18">
    <property type="interactions" value="530"/>
</dbReference>
<feature type="compositionally biased region" description="Acidic residues" evidence="1">
    <location>
        <begin position="333"/>
        <end position="351"/>
    </location>
</feature>
<name>H2TQ18_TAKRU</name>
<dbReference type="RefSeq" id="XP_003965582.2">
    <property type="nucleotide sequence ID" value="XM_003965533.3"/>
</dbReference>
<dbReference type="InParanoid" id="H2TQ18"/>
<dbReference type="Proteomes" id="UP000005226">
    <property type="component" value="Chromosome 6"/>
</dbReference>
<accession>H2TQ18</accession>
<sequence>MMGSKLSRQRSLDFESKLSRRRRPRKESPAESEGGGREFLFTSLMLRSDKLPGMLRRSNHSPYVRRVAWIREIQRLLREHKTDQAGEVLKLLRKDLGLQGTSLNDILYKNASFLNLVDPISHELLLSLARDLQCPKREKDSIKSTNKTCRQMIYHLTPHSKWTKQSVPRRKSQACLKTALKKKLSGDVVNLSGIPLSGRDVHRVAFYLQNSGDAVSAVDLSFTELQDDGLRLLLPHLGCLPKLAILAVNGNRLTRAILKDLTDTVKDPRKFPCLAWVDLGNNLDIFTVPQPLLVALRRRFGLRSSLPIIYEYRESQGFGGYSPSMETSVEEPSLYEEGDVEEEEREEDEDRLEVQAWRLGERNTPKSVSVHFCGR</sequence>